<keyword evidence="3" id="KW-0732">Signal</keyword>
<dbReference type="GO" id="GO:0046872">
    <property type="term" value="F:metal ion binding"/>
    <property type="evidence" value="ECO:0007669"/>
    <property type="project" value="UniProtKB-KW"/>
</dbReference>
<dbReference type="PIRSF" id="PIRSF004846">
    <property type="entry name" value="ModA"/>
    <property type="match status" value="1"/>
</dbReference>
<dbReference type="Pfam" id="PF13531">
    <property type="entry name" value="SBP_bac_11"/>
    <property type="match status" value="1"/>
</dbReference>
<dbReference type="NCBIfam" id="TIGR01256">
    <property type="entry name" value="modA"/>
    <property type="match status" value="1"/>
</dbReference>
<sequence length="265" mass="27798">MLCVVFTGCSRAPEATVPATVGAGATLRGQITVFAASSLSDAFEALGTAFMAAHPEAVVTFNFANSAQLAAQINEGAPADVFASANATQMRVAVEGGRLNDNDQRLFIRNNLVVITPYDNPAKVMELAELAQPGLRLILADPVAPIGQHSLDFLDQASAQPAFGADFRERVLANVVSYEDSARIVLAKIVLGEGDAAIVFTTDAAAEAEKVQSIPIPDELNVFANYLIAPVADSRNLALAEAFVAFARTAEGQAILADHGFLPLE</sequence>
<comment type="similarity">
    <text evidence="1">Belongs to the bacterial solute-binding protein ModA family.</text>
</comment>
<dbReference type="CDD" id="cd13538">
    <property type="entry name" value="PBP2_ModA_like_1"/>
    <property type="match status" value="1"/>
</dbReference>
<dbReference type="AlphaFoldDB" id="A0A2H3KSH6"/>
<feature type="binding site" evidence="4">
    <location>
        <position position="66"/>
    </location>
    <ligand>
        <name>molybdate</name>
        <dbReference type="ChEBI" id="CHEBI:36264"/>
    </ligand>
</feature>
<comment type="caution">
    <text evidence="5">The sequence shown here is derived from an EMBL/GenBank/DDBJ whole genome shotgun (WGS) entry which is preliminary data.</text>
</comment>
<evidence type="ECO:0000256" key="3">
    <source>
        <dbReference type="ARBA" id="ARBA00022729"/>
    </source>
</evidence>
<evidence type="ECO:0000256" key="4">
    <source>
        <dbReference type="PIRSR" id="PIRSR004846-1"/>
    </source>
</evidence>
<protein>
    <submittedName>
        <fullName evidence="5">Molybdate ABC transporter substrate-binding protein</fullName>
    </submittedName>
</protein>
<dbReference type="PANTHER" id="PTHR30632:SF0">
    <property type="entry name" value="SULFATE-BINDING PROTEIN"/>
    <property type="match status" value="1"/>
</dbReference>
<dbReference type="SUPFAM" id="SSF53850">
    <property type="entry name" value="Periplasmic binding protein-like II"/>
    <property type="match status" value="1"/>
</dbReference>
<dbReference type="InterPro" id="IPR005950">
    <property type="entry name" value="ModA"/>
</dbReference>
<dbReference type="PANTHER" id="PTHR30632">
    <property type="entry name" value="MOLYBDATE-BINDING PERIPLASMIC PROTEIN"/>
    <property type="match status" value="1"/>
</dbReference>
<accession>A0A2H3KSH6</accession>
<evidence type="ECO:0000256" key="1">
    <source>
        <dbReference type="ARBA" id="ARBA00009175"/>
    </source>
</evidence>
<evidence type="ECO:0000313" key="5">
    <source>
        <dbReference type="EMBL" id="PDV98195.1"/>
    </source>
</evidence>
<dbReference type="Gene3D" id="3.40.190.10">
    <property type="entry name" value="Periplasmic binding protein-like II"/>
    <property type="match status" value="2"/>
</dbReference>
<keyword evidence="6" id="KW-1185">Reference proteome</keyword>
<evidence type="ECO:0000256" key="2">
    <source>
        <dbReference type="ARBA" id="ARBA00022723"/>
    </source>
</evidence>
<feature type="binding site" evidence="4">
    <location>
        <position position="38"/>
    </location>
    <ligand>
        <name>molybdate</name>
        <dbReference type="ChEBI" id="CHEBI:36264"/>
    </ligand>
</feature>
<proteinExistence type="inferred from homology"/>
<dbReference type="EMBL" id="LYXE01000110">
    <property type="protein sequence ID" value="PDV98195.1"/>
    <property type="molecule type" value="Genomic_DNA"/>
</dbReference>
<dbReference type="GO" id="GO:0030973">
    <property type="term" value="F:molybdate ion binding"/>
    <property type="evidence" value="ECO:0007669"/>
    <property type="project" value="TreeGrafter"/>
</dbReference>
<dbReference type="GO" id="GO:0015689">
    <property type="term" value="P:molybdate ion transport"/>
    <property type="evidence" value="ECO:0007669"/>
    <property type="project" value="InterPro"/>
</dbReference>
<gene>
    <name evidence="5" type="ORF">A9Q02_03565</name>
</gene>
<organism evidence="5 6">
    <name type="scientific">Candidatus Chloroploca asiatica</name>
    <dbReference type="NCBI Taxonomy" id="1506545"/>
    <lineage>
        <taxon>Bacteria</taxon>
        <taxon>Bacillati</taxon>
        <taxon>Chloroflexota</taxon>
        <taxon>Chloroflexia</taxon>
        <taxon>Chloroflexales</taxon>
        <taxon>Chloroflexineae</taxon>
        <taxon>Oscillochloridaceae</taxon>
        <taxon>Candidatus Chloroploca</taxon>
    </lineage>
</organism>
<dbReference type="InterPro" id="IPR050682">
    <property type="entry name" value="ModA/WtpA"/>
</dbReference>
<dbReference type="Proteomes" id="UP000220922">
    <property type="component" value="Unassembled WGS sequence"/>
</dbReference>
<keyword evidence="2 4" id="KW-0479">Metal-binding</keyword>
<evidence type="ECO:0000313" key="6">
    <source>
        <dbReference type="Proteomes" id="UP000220922"/>
    </source>
</evidence>
<reference evidence="5 6" key="1">
    <citation type="submission" date="2016-05" db="EMBL/GenBank/DDBJ databases">
        <authorList>
            <person name="Lavstsen T."/>
            <person name="Jespersen J.S."/>
        </authorList>
    </citation>
    <scope>NUCLEOTIDE SEQUENCE [LARGE SCALE GENOMIC DNA]</scope>
    <source>
        <strain evidence="5 6">B7-9</strain>
    </source>
</reference>
<name>A0A2H3KSH6_9CHLR</name>
<keyword evidence="4" id="KW-0500">Molybdenum</keyword>